<dbReference type="GO" id="GO:0005507">
    <property type="term" value="F:copper ion binding"/>
    <property type="evidence" value="ECO:0007669"/>
    <property type="project" value="TreeGrafter"/>
</dbReference>
<dbReference type="Proteomes" id="UP000321199">
    <property type="component" value="Chromosome"/>
</dbReference>
<dbReference type="RefSeq" id="WP_146911562.1">
    <property type="nucleotide sequence ID" value="NZ_CP042344.1"/>
</dbReference>
<accession>A0A5B8RT01</accession>
<gene>
    <name evidence="2" type="ORF">FOZ74_02345</name>
</gene>
<dbReference type="OrthoDB" id="37622at2"/>
<dbReference type="InterPro" id="IPR015867">
    <property type="entry name" value="N-reg_PII/ATP_PRibTrfase_C"/>
</dbReference>
<sequence length="115" mass="12439">MTGFETIAVVSTTVAQAQDAERLAALALQQRLAACVQVVQVQSHYRWKGALQREAEWRLDGKTAQAQVPALLALLRAHHPYELPELAVNLCQVSTAYADWVRAETGDAAQGAGQA</sequence>
<keyword evidence="3" id="KW-1185">Reference proteome</keyword>
<proteinExistence type="inferred from homology"/>
<protein>
    <submittedName>
        <fullName evidence="2">Divalent-cation tolerance protein CutA</fullName>
    </submittedName>
</protein>
<dbReference type="SUPFAM" id="SSF54913">
    <property type="entry name" value="GlnB-like"/>
    <property type="match status" value="1"/>
</dbReference>
<evidence type="ECO:0000256" key="1">
    <source>
        <dbReference type="ARBA" id="ARBA00010169"/>
    </source>
</evidence>
<dbReference type="Pfam" id="PF03091">
    <property type="entry name" value="CutA1"/>
    <property type="match status" value="1"/>
</dbReference>
<dbReference type="GO" id="GO:0010038">
    <property type="term" value="P:response to metal ion"/>
    <property type="evidence" value="ECO:0007669"/>
    <property type="project" value="InterPro"/>
</dbReference>
<dbReference type="EMBL" id="CP042344">
    <property type="protein sequence ID" value="QEA11968.1"/>
    <property type="molecule type" value="Genomic_DNA"/>
</dbReference>
<dbReference type="KEGG" id="cof:FOZ74_02345"/>
<evidence type="ECO:0000313" key="2">
    <source>
        <dbReference type="EMBL" id="QEA11968.1"/>
    </source>
</evidence>
<dbReference type="AlphaFoldDB" id="A0A5B8RT01"/>
<comment type="similarity">
    <text evidence="1">Belongs to the CutA family.</text>
</comment>
<dbReference type="PANTHER" id="PTHR23419:SF8">
    <property type="entry name" value="FI09726P"/>
    <property type="match status" value="1"/>
</dbReference>
<dbReference type="PANTHER" id="PTHR23419">
    <property type="entry name" value="DIVALENT CATION TOLERANCE CUTA-RELATED"/>
    <property type="match status" value="1"/>
</dbReference>
<dbReference type="InterPro" id="IPR004323">
    <property type="entry name" value="Ion_tolerance_CutA"/>
</dbReference>
<organism evidence="2 3">
    <name type="scientific">Comamonas flocculans</name>
    <dbReference type="NCBI Taxonomy" id="2597701"/>
    <lineage>
        <taxon>Bacteria</taxon>
        <taxon>Pseudomonadati</taxon>
        <taxon>Pseudomonadota</taxon>
        <taxon>Betaproteobacteria</taxon>
        <taxon>Burkholderiales</taxon>
        <taxon>Comamonadaceae</taxon>
        <taxon>Comamonas</taxon>
    </lineage>
</organism>
<dbReference type="InterPro" id="IPR011322">
    <property type="entry name" value="N-reg_PII-like_a/b"/>
</dbReference>
<reference evidence="2 3" key="1">
    <citation type="submission" date="2019-07" db="EMBL/GenBank/DDBJ databases">
        <title>Complete genome sequence of Comamonas sp. NLF 7-7 isolated from livestock.</title>
        <authorList>
            <person name="Kim D.H."/>
            <person name="Kim J.G."/>
        </authorList>
    </citation>
    <scope>NUCLEOTIDE SEQUENCE [LARGE SCALE GENOMIC DNA]</scope>
    <source>
        <strain evidence="2 3">NLF 7-7</strain>
    </source>
</reference>
<dbReference type="Gene3D" id="3.30.70.120">
    <property type="match status" value="1"/>
</dbReference>
<name>A0A5B8RT01_9BURK</name>
<evidence type="ECO:0000313" key="3">
    <source>
        <dbReference type="Proteomes" id="UP000321199"/>
    </source>
</evidence>